<name>A0ACC1XSD2_MELAZ</name>
<sequence>MEIKIISTEIIKPSSPTPQHLRTHKLFLPNHVMPDLYVPFTFFYSSPRENLKPMNNNKISVHLKNALSKTLTYYYPFAGQNIDGVSTQCNDHGAIFIETQVANIRISDVLKRRDKAQDLLNLKNLLPFNGMLPQIPTTATTACHPNLFVQVNYFPCGGIAITIFFSPSLVGCNNSS</sequence>
<proteinExistence type="predicted"/>
<evidence type="ECO:0000313" key="2">
    <source>
        <dbReference type="Proteomes" id="UP001164539"/>
    </source>
</evidence>
<protein>
    <submittedName>
        <fullName evidence="1">Vinorine synthase</fullName>
    </submittedName>
</protein>
<reference evidence="1 2" key="1">
    <citation type="journal article" date="2023" name="Science">
        <title>Complex scaffold remodeling in plant triterpene biosynthesis.</title>
        <authorList>
            <person name="De La Pena R."/>
            <person name="Hodgson H."/>
            <person name="Liu J.C."/>
            <person name="Stephenson M.J."/>
            <person name="Martin A.C."/>
            <person name="Owen C."/>
            <person name="Harkess A."/>
            <person name="Leebens-Mack J."/>
            <person name="Jimenez L.E."/>
            <person name="Osbourn A."/>
            <person name="Sattely E.S."/>
        </authorList>
    </citation>
    <scope>NUCLEOTIDE SEQUENCE [LARGE SCALE GENOMIC DNA]</scope>
    <source>
        <strain evidence="2">cv. JPN11</strain>
        <tissue evidence="1">Leaf</tissue>
    </source>
</reference>
<dbReference type="Proteomes" id="UP001164539">
    <property type="component" value="Chromosome 8"/>
</dbReference>
<keyword evidence="2" id="KW-1185">Reference proteome</keyword>
<gene>
    <name evidence="1" type="ORF">OWV82_015860</name>
</gene>
<dbReference type="EMBL" id="CM051401">
    <property type="protein sequence ID" value="KAJ4713817.1"/>
    <property type="molecule type" value="Genomic_DNA"/>
</dbReference>
<comment type="caution">
    <text evidence="1">The sequence shown here is derived from an EMBL/GenBank/DDBJ whole genome shotgun (WGS) entry which is preliminary data.</text>
</comment>
<evidence type="ECO:0000313" key="1">
    <source>
        <dbReference type="EMBL" id="KAJ4713817.1"/>
    </source>
</evidence>
<accession>A0ACC1XSD2</accession>
<organism evidence="1 2">
    <name type="scientific">Melia azedarach</name>
    <name type="common">Chinaberry tree</name>
    <dbReference type="NCBI Taxonomy" id="155640"/>
    <lineage>
        <taxon>Eukaryota</taxon>
        <taxon>Viridiplantae</taxon>
        <taxon>Streptophyta</taxon>
        <taxon>Embryophyta</taxon>
        <taxon>Tracheophyta</taxon>
        <taxon>Spermatophyta</taxon>
        <taxon>Magnoliopsida</taxon>
        <taxon>eudicotyledons</taxon>
        <taxon>Gunneridae</taxon>
        <taxon>Pentapetalae</taxon>
        <taxon>rosids</taxon>
        <taxon>malvids</taxon>
        <taxon>Sapindales</taxon>
        <taxon>Meliaceae</taxon>
        <taxon>Melia</taxon>
    </lineage>
</organism>